<evidence type="ECO:0000313" key="1">
    <source>
        <dbReference type="EMBL" id="CAG8631651.1"/>
    </source>
</evidence>
<proteinExistence type="predicted"/>
<reference evidence="1" key="1">
    <citation type="submission" date="2021-06" db="EMBL/GenBank/DDBJ databases">
        <authorList>
            <person name="Kallberg Y."/>
            <person name="Tangrot J."/>
            <person name="Rosling A."/>
        </authorList>
    </citation>
    <scope>NUCLEOTIDE SEQUENCE</scope>
    <source>
        <strain evidence="1">AZ414A</strain>
    </source>
</reference>
<evidence type="ECO:0000313" key="2">
    <source>
        <dbReference type="Proteomes" id="UP000789706"/>
    </source>
</evidence>
<dbReference type="EMBL" id="CAJVPK010003859">
    <property type="protein sequence ID" value="CAG8631651.1"/>
    <property type="molecule type" value="Genomic_DNA"/>
</dbReference>
<comment type="caution">
    <text evidence="1">The sequence shown here is derived from an EMBL/GenBank/DDBJ whole genome shotgun (WGS) entry which is preliminary data.</text>
</comment>
<name>A0A9N9D8E4_9GLOM</name>
<organism evidence="1 2">
    <name type="scientific">Diversispora eburnea</name>
    <dbReference type="NCBI Taxonomy" id="1213867"/>
    <lineage>
        <taxon>Eukaryota</taxon>
        <taxon>Fungi</taxon>
        <taxon>Fungi incertae sedis</taxon>
        <taxon>Mucoromycota</taxon>
        <taxon>Glomeromycotina</taxon>
        <taxon>Glomeromycetes</taxon>
        <taxon>Diversisporales</taxon>
        <taxon>Diversisporaceae</taxon>
        <taxon>Diversispora</taxon>
    </lineage>
</organism>
<sequence length="48" mass="5560">TINEIEDVGSKLFYEAHHKEAKLSEEKLSYVHLGKLGFSFHFETKPQP</sequence>
<gene>
    <name evidence="1" type="ORF">DEBURN_LOCUS10803</name>
</gene>
<protein>
    <submittedName>
        <fullName evidence="1">1506_t:CDS:1</fullName>
    </submittedName>
</protein>
<feature type="non-terminal residue" evidence="1">
    <location>
        <position position="48"/>
    </location>
</feature>
<keyword evidence="2" id="KW-1185">Reference proteome</keyword>
<dbReference type="Proteomes" id="UP000789706">
    <property type="component" value="Unassembled WGS sequence"/>
</dbReference>
<dbReference type="AlphaFoldDB" id="A0A9N9D8E4"/>
<accession>A0A9N9D8E4</accession>